<proteinExistence type="predicted"/>
<keyword evidence="3" id="KW-1185">Reference proteome</keyword>
<dbReference type="InterPro" id="IPR052909">
    <property type="entry name" value="Transposase_6_like"/>
</dbReference>
<evidence type="ECO:0000313" key="2">
    <source>
        <dbReference type="EMBL" id="GGB75834.1"/>
    </source>
</evidence>
<accession>A0ABQ1JRM2</accession>
<dbReference type="PANTHER" id="PTHR46637">
    <property type="entry name" value="TIS1421-TRANSPOSASE PROTEIN A"/>
    <property type="match status" value="1"/>
</dbReference>
<sequence>MTDLLMLNDAQMRRIEKYFPLSHGIPRVDDRRILSGILFVIRNGLRWRDAPSDYGPHKTIYNRFIRWSRLGVFNRIFAELAKDGDGVLMINATHLKAHRTAASLLKKGLYPDVSDAAEAG</sequence>
<name>A0ABQ1JRM2_9SPHN</name>
<gene>
    <name evidence="2" type="ORF">GCM10010833_33840</name>
</gene>
<dbReference type="EMBL" id="BMGD01000008">
    <property type="protein sequence ID" value="GGB75834.1"/>
    <property type="molecule type" value="Genomic_DNA"/>
</dbReference>
<dbReference type="PANTHER" id="PTHR46637:SF1">
    <property type="entry name" value="BLL5188 PROTEIN"/>
    <property type="match status" value="1"/>
</dbReference>
<evidence type="ECO:0000313" key="3">
    <source>
        <dbReference type="Proteomes" id="UP000614261"/>
    </source>
</evidence>
<dbReference type="Pfam" id="PF13340">
    <property type="entry name" value="DUF4096"/>
    <property type="match status" value="1"/>
</dbReference>
<protein>
    <submittedName>
        <fullName evidence="2">IS5 family transposase</fullName>
    </submittedName>
</protein>
<dbReference type="Proteomes" id="UP000614261">
    <property type="component" value="Unassembled WGS sequence"/>
</dbReference>
<organism evidence="2 3">
    <name type="scientific">Blastomonas aquatica</name>
    <dbReference type="NCBI Taxonomy" id="1510276"/>
    <lineage>
        <taxon>Bacteria</taxon>
        <taxon>Pseudomonadati</taxon>
        <taxon>Pseudomonadota</taxon>
        <taxon>Alphaproteobacteria</taxon>
        <taxon>Sphingomonadales</taxon>
        <taxon>Sphingomonadaceae</taxon>
        <taxon>Blastomonas</taxon>
    </lineage>
</organism>
<feature type="domain" description="Insertion element IS402-like" evidence="1">
    <location>
        <begin position="7"/>
        <end position="77"/>
    </location>
</feature>
<comment type="caution">
    <text evidence="2">The sequence shown here is derived from an EMBL/GenBank/DDBJ whole genome shotgun (WGS) entry which is preliminary data.</text>
</comment>
<evidence type="ECO:0000259" key="1">
    <source>
        <dbReference type="Pfam" id="PF13340"/>
    </source>
</evidence>
<dbReference type="InterPro" id="IPR025161">
    <property type="entry name" value="IS402-like_dom"/>
</dbReference>
<reference evidence="3" key="1">
    <citation type="journal article" date="2019" name="Int. J. Syst. Evol. Microbiol.">
        <title>The Global Catalogue of Microorganisms (GCM) 10K type strain sequencing project: providing services to taxonomists for standard genome sequencing and annotation.</title>
        <authorList>
            <consortium name="The Broad Institute Genomics Platform"/>
            <consortium name="The Broad Institute Genome Sequencing Center for Infectious Disease"/>
            <person name="Wu L."/>
            <person name="Ma J."/>
        </authorList>
    </citation>
    <scope>NUCLEOTIDE SEQUENCE [LARGE SCALE GENOMIC DNA]</scope>
    <source>
        <strain evidence="3">CGMCC 1.12851</strain>
    </source>
</reference>